<comment type="subcellular location">
    <subcellularLocation>
        <location evidence="1">Cell membrane</location>
        <topology evidence="1">Multi-pass membrane protein</topology>
    </subcellularLocation>
</comment>
<name>A0A428N4I4_9BACI</name>
<comment type="similarity">
    <text evidence="2">Belongs to the EamA transporter family.</text>
</comment>
<dbReference type="AlphaFoldDB" id="A0A428N4I4"/>
<dbReference type="InterPro" id="IPR050638">
    <property type="entry name" value="AA-Vitamin_Transporters"/>
</dbReference>
<evidence type="ECO:0000256" key="4">
    <source>
        <dbReference type="ARBA" id="ARBA00022692"/>
    </source>
</evidence>
<keyword evidence="6 7" id="KW-0472">Membrane</keyword>
<evidence type="ECO:0000256" key="7">
    <source>
        <dbReference type="SAM" id="Phobius"/>
    </source>
</evidence>
<feature type="domain" description="EamA" evidence="8">
    <location>
        <begin position="155"/>
        <end position="290"/>
    </location>
</feature>
<dbReference type="InterPro" id="IPR037185">
    <property type="entry name" value="EmrE-like"/>
</dbReference>
<feature type="transmembrane region" description="Helical" evidence="7">
    <location>
        <begin position="7"/>
        <end position="32"/>
    </location>
</feature>
<feature type="transmembrane region" description="Helical" evidence="7">
    <location>
        <begin position="98"/>
        <end position="119"/>
    </location>
</feature>
<dbReference type="InterPro" id="IPR000620">
    <property type="entry name" value="EamA_dom"/>
</dbReference>
<dbReference type="OrthoDB" id="4529062at2"/>
<keyword evidence="3" id="KW-1003">Cell membrane</keyword>
<keyword evidence="5 7" id="KW-1133">Transmembrane helix</keyword>
<sequence length="313" mass="34330">MQQNTMVWVNYILVVVVMILWGLNVVALKVLVDYMEPATMQALRILTAAIVILLVMAVQKEWRRFAKREWKQIIITSFFGVILHHLFLAIGLTGTSAVNTSLLLALVPLTTSVLAMILLGDSVTKLRLIGVFSGLAGVILIATAGADADVSRVTSGDIFVFLAMLAQAVSFIYIKKASSTLHPRELTGFMFLLGSIGLFVISFILEPGSINQVFSVPGYVWWIFLGSAVLATAVGHQIFNRSIQKVGAGETAVFNNLVPFFGLLSSAYFLKETVYPSQLAGFILIVIGVLCGTGYVEYKWLASKHKKHRNLHH</sequence>
<feature type="transmembrane region" description="Helical" evidence="7">
    <location>
        <begin position="251"/>
        <end position="270"/>
    </location>
</feature>
<feature type="transmembrane region" description="Helical" evidence="7">
    <location>
        <begin position="219"/>
        <end position="239"/>
    </location>
</feature>
<dbReference type="PANTHER" id="PTHR32322:SF18">
    <property type="entry name" value="S-ADENOSYLMETHIONINE_S-ADENOSYLHOMOCYSTEINE TRANSPORTER"/>
    <property type="match status" value="1"/>
</dbReference>
<evidence type="ECO:0000256" key="6">
    <source>
        <dbReference type="ARBA" id="ARBA00023136"/>
    </source>
</evidence>
<accession>A0A428N4I4</accession>
<feature type="transmembrane region" description="Helical" evidence="7">
    <location>
        <begin position="126"/>
        <end position="146"/>
    </location>
</feature>
<evidence type="ECO:0000256" key="3">
    <source>
        <dbReference type="ARBA" id="ARBA00022475"/>
    </source>
</evidence>
<dbReference type="RefSeq" id="WP_125555800.1">
    <property type="nucleotide sequence ID" value="NZ_RBVX01000008.1"/>
</dbReference>
<proteinExistence type="inferred from homology"/>
<feature type="domain" description="EamA" evidence="8">
    <location>
        <begin position="11"/>
        <end position="142"/>
    </location>
</feature>
<gene>
    <name evidence="9" type="ORF">D7Z54_10515</name>
</gene>
<dbReference type="GO" id="GO:0005886">
    <property type="term" value="C:plasma membrane"/>
    <property type="evidence" value="ECO:0007669"/>
    <property type="project" value="UniProtKB-SubCell"/>
</dbReference>
<dbReference type="SUPFAM" id="SSF103481">
    <property type="entry name" value="Multidrug resistance efflux transporter EmrE"/>
    <property type="match status" value="2"/>
</dbReference>
<dbReference type="Pfam" id="PF00892">
    <property type="entry name" value="EamA"/>
    <property type="match status" value="2"/>
</dbReference>
<dbReference type="EMBL" id="RBVX01000008">
    <property type="protein sequence ID" value="RSL33394.1"/>
    <property type="molecule type" value="Genomic_DNA"/>
</dbReference>
<evidence type="ECO:0000313" key="9">
    <source>
        <dbReference type="EMBL" id="RSL33394.1"/>
    </source>
</evidence>
<keyword evidence="4 7" id="KW-0812">Transmembrane</keyword>
<feature type="transmembrane region" description="Helical" evidence="7">
    <location>
        <begin position="38"/>
        <end position="58"/>
    </location>
</feature>
<feature type="transmembrane region" description="Helical" evidence="7">
    <location>
        <begin position="282"/>
        <end position="301"/>
    </location>
</feature>
<dbReference type="Proteomes" id="UP000275076">
    <property type="component" value="Unassembled WGS sequence"/>
</dbReference>
<feature type="transmembrane region" description="Helical" evidence="7">
    <location>
        <begin position="158"/>
        <end position="174"/>
    </location>
</feature>
<evidence type="ECO:0000256" key="2">
    <source>
        <dbReference type="ARBA" id="ARBA00007362"/>
    </source>
</evidence>
<reference evidence="9 10" key="1">
    <citation type="submission" date="2018-10" db="EMBL/GenBank/DDBJ databases">
        <title>Draft genome sequence of Bacillus salarius IM0101, isolated from a hypersaline soil in Inner Mongolia, China.</title>
        <authorList>
            <person name="Yamprayoonswat W."/>
            <person name="Boonvisut S."/>
            <person name="Jumpathong W."/>
            <person name="Sittihan S."/>
            <person name="Ruangsuj P."/>
            <person name="Wanthongcharoen S."/>
            <person name="Thongpramul N."/>
            <person name="Pimmason S."/>
            <person name="Yu B."/>
            <person name="Yasawong M."/>
        </authorList>
    </citation>
    <scope>NUCLEOTIDE SEQUENCE [LARGE SCALE GENOMIC DNA]</scope>
    <source>
        <strain evidence="9 10">IM0101</strain>
    </source>
</reference>
<protein>
    <submittedName>
        <fullName evidence="9">DMT family transporter</fullName>
    </submittedName>
</protein>
<dbReference type="PANTHER" id="PTHR32322">
    <property type="entry name" value="INNER MEMBRANE TRANSPORTER"/>
    <property type="match status" value="1"/>
</dbReference>
<comment type="caution">
    <text evidence="9">The sequence shown here is derived from an EMBL/GenBank/DDBJ whole genome shotgun (WGS) entry which is preliminary data.</text>
</comment>
<feature type="transmembrane region" description="Helical" evidence="7">
    <location>
        <begin position="70"/>
        <end position="92"/>
    </location>
</feature>
<evidence type="ECO:0000259" key="8">
    <source>
        <dbReference type="Pfam" id="PF00892"/>
    </source>
</evidence>
<keyword evidence="10" id="KW-1185">Reference proteome</keyword>
<evidence type="ECO:0000256" key="1">
    <source>
        <dbReference type="ARBA" id="ARBA00004651"/>
    </source>
</evidence>
<evidence type="ECO:0000313" key="10">
    <source>
        <dbReference type="Proteomes" id="UP000275076"/>
    </source>
</evidence>
<feature type="transmembrane region" description="Helical" evidence="7">
    <location>
        <begin position="186"/>
        <end position="204"/>
    </location>
</feature>
<evidence type="ECO:0000256" key="5">
    <source>
        <dbReference type="ARBA" id="ARBA00022989"/>
    </source>
</evidence>
<organism evidence="9 10">
    <name type="scientific">Salibacterium salarium</name>
    <dbReference type="NCBI Taxonomy" id="284579"/>
    <lineage>
        <taxon>Bacteria</taxon>
        <taxon>Bacillati</taxon>
        <taxon>Bacillota</taxon>
        <taxon>Bacilli</taxon>
        <taxon>Bacillales</taxon>
        <taxon>Bacillaceae</taxon>
    </lineage>
</organism>